<accession>X1ER18</accession>
<evidence type="ECO:0000256" key="3">
    <source>
        <dbReference type="ARBA" id="ARBA00022723"/>
    </source>
</evidence>
<keyword evidence="2" id="KW-0949">S-adenosyl-L-methionine</keyword>
<organism evidence="6">
    <name type="scientific">marine sediment metagenome</name>
    <dbReference type="NCBI Taxonomy" id="412755"/>
    <lineage>
        <taxon>unclassified sequences</taxon>
        <taxon>metagenomes</taxon>
        <taxon>ecological metagenomes</taxon>
    </lineage>
</organism>
<evidence type="ECO:0000256" key="5">
    <source>
        <dbReference type="ARBA" id="ARBA00023014"/>
    </source>
</evidence>
<dbReference type="GO" id="GO:0046872">
    <property type="term" value="F:metal ion binding"/>
    <property type="evidence" value="ECO:0007669"/>
    <property type="project" value="UniProtKB-KW"/>
</dbReference>
<sequence length="126" mass="14724">MKILLVYPEYPETFWSFKYAIKFISKKASLPPLGLLTVAALLPKEWEKKLVDITVTTLNDRDIKWADYVFISAMSIQKESVKKIITQCKELGAKIVAGGLKSLRIYLLHFWYSPFRRRNHHSKCNF</sequence>
<evidence type="ECO:0000313" key="6">
    <source>
        <dbReference type="EMBL" id="GAH11078.1"/>
    </source>
</evidence>
<dbReference type="Gene3D" id="3.40.50.280">
    <property type="entry name" value="Cobalamin-binding domain"/>
    <property type="match status" value="1"/>
</dbReference>
<keyword evidence="4" id="KW-0408">Iron</keyword>
<dbReference type="GO" id="GO:0051536">
    <property type="term" value="F:iron-sulfur cluster binding"/>
    <property type="evidence" value="ECO:0007669"/>
    <property type="project" value="UniProtKB-KW"/>
</dbReference>
<evidence type="ECO:0000256" key="2">
    <source>
        <dbReference type="ARBA" id="ARBA00022691"/>
    </source>
</evidence>
<dbReference type="EMBL" id="BART01036449">
    <property type="protein sequence ID" value="GAH11078.1"/>
    <property type="molecule type" value="Genomic_DNA"/>
</dbReference>
<proteinExistence type="predicted"/>
<dbReference type="PANTHER" id="PTHR43409">
    <property type="entry name" value="ANAEROBIC MAGNESIUM-PROTOPORPHYRIN IX MONOMETHYL ESTER CYCLASE-RELATED"/>
    <property type="match status" value="1"/>
</dbReference>
<dbReference type="GO" id="GO:0005829">
    <property type="term" value="C:cytosol"/>
    <property type="evidence" value="ECO:0007669"/>
    <property type="project" value="TreeGrafter"/>
</dbReference>
<keyword evidence="3" id="KW-0479">Metal-binding</keyword>
<gene>
    <name evidence="6" type="ORF">S01H4_61467</name>
</gene>
<protein>
    <recommendedName>
        <fullName evidence="7">B12-binding domain-containing protein</fullName>
    </recommendedName>
</protein>
<evidence type="ECO:0008006" key="7">
    <source>
        <dbReference type="Google" id="ProtNLM"/>
    </source>
</evidence>
<evidence type="ECO:0000256" key="1">
    <source>
        <dbReference type="ARBA" id="ARBA00001966"/>
    </source>
</evidence>
<dbReference type="AlphaFoldDB" id="X1ER18"/>
<name>X1ER18_9ZZZZ</name>
<keyword evidence="5" id="KW-0411">Iron-sulfur</keyword>
<dbReference type="PANTHER" id="PTHR43409:SF3">
    <property type="entry name" value="HYPOTHETICAL METHYLTRANSFERASE"/>
    <property type="match status" value="1"/>
</dbReference>
<reference evidence="6" key="1">
    <citation type="journal article" date="2014" name="Front. Microbiol.">
        <title>High frequency of phylogenetically diverse reductive dehalogenase-homologous genes in deep subseafloor sedimentary metagenomes.</title>
        <authorList>
            <person name="Kawai M."/>
            <person name="Futagami T."/>
            <person name="Toyoda A."/>
            <person name="Takaki Y."/>
            <person name="Nishi S."/>
            <person name="Hori S."/>
            <person name="Arai W."/>
            <person name="Tsubouchi T."/>
            <person name="Morono Y."/>
            <person name="Uchiyama I."/>
            <person name="Ito T."/>
            <person name="Fujiyama A."/>
            <person name="Inagaki F."/>
            <person name="Takami H."/>
        </authorList>
    </citation>
    <scope>NUCLEOTIDE SEQUENCE</scope>
    <source>
        <strain evidence="6">Expedition CK06-06</strain>
    </source>
</reference>
<dbReference type="InterPro" id="IPR051198">
    <property type="entry name" value="BchE-like"/>
</dbReference>
<evidence type="ECO:0000256" key="4">
    <source>
        <dbReference type="ARBA" id="ARBA00023004"/>
    </source>
</evidence>
<comment type="cofactor">
    <cofactor evidence="1">
        <name>[4Fe-4S] cluster</name>
        <dbReference type="ChEBI" id="CHEBI:49883"/>
    </cofactor>
</comment>
<comment type="caution">
    <text evidence="6">The sequence shown here is derived from an EMBL/GenBank/DDBJ whole genome shotgun (WGS) entry which is preliminary data.</text>
</comment>